<organism evidence="4">
    <name type="scientific">Onchocerca ochengi</name>
    <name type="common">Filarial nematode worm</name>
    <dbReference type="NCBI Taxonomy" id="42157"/>
    <lineage>
        <taxon>Eukaryota</taxon>
        <taxon>Metazoa</taxon>
        <taxon>Ecdysozoa</taxon>
        <taxon>Nematoda</taxon>
        <taxon>Chromadorea</taxon>
        <taxon>Rhabditida</taxon>
        <taxon>Spirurina</taxon>
        <taxon>Spiruromorpha</taxon>
        <taxon>Filarioidea</taxon>
        <taxon>Onchocercidae</taxon>
        <taxon>Onchocerca</taxon>
    </lineage>
</organism>
<dbReference type="EMBL" id="UYRW01002408">
    <property type="protein sequence ID" value="VDK84956.1"/>
    <property type="molecule type" value="Genomic_DNA"/>
</dbReference>
<evidence type="ECO:0000256" key="1">
    <source>
        <dbReference type="SAM" id="MobiDB-lite"/>
    </source>
</evidence>
<evidence type="ECO:0000313" key="4">
    <source>
        <dbReference type="WBParaSite" id="nOo.2.0.1.t07114-RA"/>
    </source>
</evidence>
<gene>
    <name evidence="2" type="ORF">NOO_LOCUS7114</name>
</gene>
<reference evidence="4" key="1">
    <citation type="submission" date="2016-06" db="UniProtKB">
        <authorList>
            <consortium name="WormBaseParasite"/>
        </authorList>
    </citation>
    <scope>IDENTIFICATION</scope>
</reference>
<reference evidence="2 3" key="2">
    <citation type="submission" date="2018-08" db="EMBL/GenBank/DDBJ databases">
        <authorList>
            <person name="Laetsch R D."/>
            <person name="Stevens L."/>
            <person name="Kumar S."/>
            <person name="Blaxter L. M."/>
        </authorList>
    </citation>
    <scope>NUCLEOTIDE SEQUENCE [LARGE SCALE GENOMIC DNA]</scope>
</reference>
<evidence type="ECO:0000313" key="3">
    <source>
        <dbReference type="Proteomes" id="UP000271087"/>
    </source>
</evidence>
<sequence>MYETNELDECIPIFNDDDWEAIFGTEDEIYDEKKSNQISESDAEKPKQNDGSDSLVKLVPAENRAEMSAVYPQPVACSLTNSIVSVNNSEISSSVHKRQNAVHPAKQTQSTLSSMAVMDLCMKREQKLRIEGNTVEANLMAKMIELLQSNECIHVGSLMLGAVKASISKGSHDWETLLLCTKSIYALVDEVRIKSTASDSMEQLETINKTRKKLDKKDQRIPTRIPMGIPIVLSKFQRNRWKLSEIQDFGQRNIYDC</sequence>
<proteinExistence type="predicted"/>
<dbReference type="WBParaSite" id="nOo.2.0.1.t07114-RA">
    <property type="protein sequence ID" value="nOo.2.0.1.t07114-RA"/>
    <property type="gene ID" value="nOo.2.0.1.g07114"/>
</dbReference>
<feature type="region of interest" description="Disordered" evidence="1">
    <location>
        <begin position="30"/>
        <end position="54"/>
    </location>
</feature>
<name>A0A182EG93_ONCOC</name>
<keyword evidence="3" id="KW-1185">Reference proteome</keyword>
<evidence type="ECO:0000313" key="2">
    <source>
        <dbReference type="EMBL" id="VDK84956.1"/>
    </source>
</evidence>
<protein>
    <submittedName>
        <fullName evidence="4">RUN domain-containing protein</fullName>
    </submittedName>
</protein>
<dbReference type="Proteomes" id="UP000271087">
    <property type="component" value="Unassembled WGS sequence"/>
</dbReference>
<dbReference type="AlphaFoldDB" id="A0A182EG93"/>
<accession>A0A182EG93</accession>